<dbReference type="Pfam" id="PF01027">
    <property type="entry name" value="Bax1-I"/>
    <property type="match status" value="1"/>
</dbReference>
<comment type="similarity">
    <text evidence="2 6">Belongs to the BI1 family.</text>
</comment>
<evidence type="ECO:0000256" key="1">
    <source>
        <dbReference type="ARBA" id="ARBA00004141"/>
    </source>
</evidence>
<evidence type="ECO:0000313" key="7">
    <source>
        <dbReference type="EMBL" id="GFM36200.1"/>
    </source>
</evidence>
<feature type="transmembrane region" description="Helical" evidence="6">
    <location>
        <begin position="112"/>
        <end position="131"/>
    </location>
</feature>
<evidence type="ECO:0000256" key="4">
    <source>
        <dbReference type="ARBA" id="ARBA00022989"/>
    </source>
</evidence>
<dbReference type="PANTHER" id="PTHR23291">
    <property type="entry name" value="BAX INHIBITOR-RELATED"/>
    <property type="match status" value="1"/>
</dbReference>
<organism evidence="7 8">
    <name type="scientific">Desulfovibrio psychrotolerans</name>
    <dbReference type="NCBI Taxonomy" id="415242"/>
    <lineage>
        <taxon>Bacteria</taxon>
        <taxon>Pseudomonadati</taxon>
        <taxon>Thermodesulfobacteriota</taxon>
        <taxon>Desulfovibrionia</taxon>
        <taxon>Desulfovibrionales</taxon>
        <taxon>Desulfovibrionaceae</taxon>
        <taxon>Desulfovibrio</taxon>
    </lineage>
</organism>
<feature type="transmembrane region" description="Helical" evidence="6">
    <location>
        <begin position="85"/>
        <end position="106"/>
    </location>
</feature>
<dbReference type="InterPro" id="IPR006214">
    <property type="entry name" value="Bax_inhibitor_1-related"/>
</dbReference>
<keyword evidence="4 6" id="KW-1133">Transmembrane helix</keyword>
<name>A0A7J0BRA0_9BACT</name>
<comment type="subcellular location">
    <subcellularLocation>
        <location evidence="1">Membrane</location>
        <topology evidence="1">Multi-pass membrane protein</topology>
    </subcellularLocation>
</comment>
<feature type="transmembrane region" description="Helical" evidence="6">
    <location>
        <begin position="168"/>
        <end position="186"/>
    </location>
</feature>
<feature type="transmembrane region" description="Helical" evidence="6">
    <location>
        <begin position="20"/>
        <end position="43"/>
    </location>
</feature>
<dbReference type="EMBL" id="BLVP01000002">
    <property type="protein sequence ID" value="GFM36200.1"/>
    <property type="molecule type" value="Genomic_DNA"/>
</dbReference>
<keyword evidence="5 6" id="KW-0472">Membrane</keyword>
<keyword evidence="3 6" id="KW-0812">Transmembrane</keyword>
<accession>A0A7J0BRA0</accession>
<comment type="caution">
    <text evidence="7">The sequence shown here is derived from an EMBL/GenBank/DDBJ whole genome shotgun (WGS) entry which is preliminary data.</text>
</comment>
<feature type="transmembrane region" description="Helical" evidence="6">
    <location>
        <begin position="207"/>
        <end position="230"/>
    </location>
</feature>
<dbReference type="CDD" id="cd10432">
    <property type="entry name" value="BI-1-like_bacterial"/>
    <property type="match status" value="1"/>
</dbReference>
<evidence type="ECO:0000313" key="8">
    <source>
        <dbReference type="Proteomes" id="UP000503820"/>
    </source>
</evidence>
<evidence type="ECO:0000256" key="2">
    <source>
        <dbReference type="ARBA" id="ARBA00010350"/>
    </source>
</evidence>
<dbReference type="RefSeq" id="WP_174408872.1">
    <property type="nucleotide sequence ID" value="NZ_BLVP01000002.1"/>
</dbReference>
<proteinExistence type="inferred from homology"/>
<sequence length="235" mass="25287">MFGRTVSAPGVRRVELVNTFMRGVYGWMTAGLGVTAATALAVASSETMLNLIFGNTLLLLVLFFGQIGLVLYLSARVSKLSASAATGLFLAYSALNGVTLSAILLVYAQSTIFNAFFTAAGMFAAMSIYGMTTKRDLTGMGQFMMMGLFGIIIAMIINMFLGSSAMDMMISVIGVIIFTGLTAYDSQKLRYMGETMPMDDATAVRRGTILGALTLYLDFINLFLFLLRLFGGSRD</sequence>
<evidence type="ECO:0000256" key="6">
    <source>
        <dbReference type="RuleBase" id="RU004379"/>
    </source>
</evidence>
<protein>
    <submittedName>
        <fullName evidence="7">Membrane protein</fullName>
    </submittedName>
</protein>
<dbReference type="Proteomes" id="UP000503820">
    <property type="component" value="Unassembled WGS sequence"/>
</dbReference>
<feature type="transmembrane region" description="Helical" evidence="6">
    <location>
        <begin position="143"/>
        <end position="162"/>
    </location>
</feature>
<dbReference type="AlphaFoldDB" id="A0A7J0BRA0"/>
<evidence type="ECO:0000256" key="3">
    <source>
        <dbReference type="ARBA" id="ARBA00022692"/>
    </source>
</evidence>
<dbReference type="PANTHER" id="PTHR23291:SF50">
    <property type="entry name" value="PROTEIN LIFEGUARD 4"/>
    <property type="match status" value="1"/>
</dbReference>
<gene>
    <name evidence="7" type="ORF">DSM19430T_08840</name>
</gene>
<reference evidence="7 8" key="1">
    <citation type="submission" date="2020-05" db="EMBL/GenBank/DDBJ databases">
        <title>Draft genome sequence of Desulfovibrio psychrotolerans JS1T.</title>
        <authorList>
            <person name="Ueno A."/>
            <person name="Tamazawa S."/>
            <person name="Tamamura S."/>
            <person name="Murakami T."/>
            <person name="Kiyama T."/>
            <person name="Inomata H."/>
            <person name="Amano Y."/>
            <person name="Miyakawa K."/>
            <person name="Tamaki H."/>
            <person name="Naganuma T."/>
            <person name="Kaneko K."/>
        </authorList>
    </citation>
    <scope>NUCLEOTIDE SEQUENCE [LARGE SCALE GENOMIC DNA]</scope>
    <source>
        <strain evidence="7 8">JS1</strain>
    </source>
</reference>
<keyword evidence="8" id="KW-1185">Reference proteome</keyword>
<feature type="transmembrane region" description="Helical" evidence="6">
    <location>
        <begin position="49"/>
        <end position="73"/>
    </location>
</feature>
<evidence type="ECO:0000256" key="5">
    <source>
        <dbReference type="ARBA" id="ARBA00023136"/>
    </source>
</evidence>
<dbReference type="GO" id="GO:0005886">
    <property type="term" value="C:plasma membrane"/>
    <property type="evidence" value="ECO:0007669"/>
    <property type="project" value="TreeGrafter"/>
</dbReference>